<accession>A0A8S0V0L8</accession>
<name>A0A8S0V0L8_OLEEU</name>
<protein>
    <submittedName>
        <fullName evidence="1">Uncharacterized protein</fullName>
    </submittedName>
</protein>
<reference evidence="1 2" key="1">
    <citation type="submission" date="2019-12" db="EMBL/GenBank/DDBJ databases">
        <authorList>
            <person name="Alioto T."/>
            <person name="Alioto T."/>
            <person name="Gomez Garrido J."/>
        </authorList>
    </citation>
    <scope>NUCLEOTIDE SEQUENCE [LARGE SCALE GENOMIC DNA]</scope>
</reference>
<evidence type="ECO:0000313" key="2">
    <source>
        <dbReference type="Proteomes" id="UP000594638"/>
    </source>
</evidence>
<dbReference type="Proteomes" id="UP000594638">
    <property type="component" value="Unassembled WGS sequence"/>
</dbReference>
<dbReference type="Gramene" id="OE9A048818T1">
    <property type="protein sequence ID" value="OE9A048818C1"/>
    <property type="gene ID" value="OE9A048818"/>
</dbReference>
<sequence length="86" mass="9745">MQCSPVHSPCANGKIDIFKWENRHLRTASQHQIPKGIFWPPTYEKEQLHLQSLNFVAPLVDATIFWFAAISPLPSSSRNMPKCGVV</sequence>
<evidence type="ECO:0000313" key="1">
    <source>
        <dbReference type="EMBL" id="CAA3023197.1"/>
    </source>
</evidence>
<dbReference type="EMBL" id="CACTIH010009085">
    <property type="protein sequence ID" value="CAA3023197.1"/>
    <property type="molecule type" value="Genomic_DNA"/>
</dbReference>
<proteinExistence type="predicted"/>
<organism evidence="1 2">
    <name type="scientific">Olea europaea subsp. europaea</name>
    <dbReference type="NCBI Taxonomy" id="158383"/>
    <lineage>
        <taxon>Eukaryota</taxon>
        <taxon>Viridiplantae</taxon>
        <taxon>Streptophyta</taxon>
        <taxon>Embryophyta</taxon>
        <taxon>Tracheophyta</taxon>
        <taxon>Spermatophyta</taxon>
        <taxon>Magnoliopsida</taxon>
        <taxon>eudicotyledons</taxon>
        <taxon>Gunneridae</taxon>
        <taxon>Pentapetalae</taxon>
        <taxon>asterids</taxon>
        <taxon>lamiids</taxon>
        <taxon>Lamiales</taxon>
        <taxon>Oleaceae</taxon>
        <taxon>Oleeae</taxon>
        <taxon>Olea</taxon>
    </lineage>
</organism>
<comment type="caution">
    <text evidence="1">The sequence shown here is derived from an EMBL/GenBank/DDBJ whole genome shotgun (WGS) entry which is preliminary data.</text>
</comment>
<gene>
    <name evidence="1" type="ORF">OLEA9_A048818</name>
</gene>
<keyword evidence="2" id="KW-1185">Reference proteome</keyword>
<dbReference type="AlphaFoldDB" id="A0A8S0V0L8"/>